<evidence type="ECO:0000256" key="1">
    <source>
        <dbReference type="SAM" id="MobiDB-lite"/>
    </source>
</evidence>
<organism evidence="2 3">
    <name type="scientific">Amborella trichopoda</name>
    <dbReference type="NCBI Taxonomy" id="13333"/>
    <lineage>
        <taxon>Eukaryota</taxon>
        <taxon>Viridiplantae</taxon>
        <taxon>Streptophyta</taxon>
        <taxon>Embryophyta</taxon>
        <taxon>Tracheophyta</taxon>
        <taxon>Spermatophyta</taxon>
        <taxon>Magnoliopsida</taxon>
        <taxon>Amborellales</taxon>
        <taxon>Amborellaceae</taxon>
        <taxon>Amborella</taxon>
    </lineage>
</organism>
<evidence type="ECO:0000313" key="2">
    <source>
        <dbReference type="EMBL" id="ERN05163.1"/>
    </source>
</evidence>
<keyword evidence="3" id="KW-1185">Reference proteome</keyword>
<dbReference type="AlphaFoldDB" id="W1PB66"/>
<name>W1PB66_AMBTC</name>
<dbReference type="Proteomes" id="UP000017836">
    <property type="component" value="Unassembled WGS sequence"/>
</dbReference>
<sequence>MPIPYICQFASPKIGQALARFIIWVGQGQAPAPVIHLTSTPARPSSGEVQPGHWQPHEWQQLTEDVRR</sequence>
<evidence type="ECO:0000313" key="3">
    <source>
        <dbReference type="Proteomes" id="UP000017836"/>
    </source>
</evidence>
<dbReference type="HOGENOM" id="CLU_2797341_0_0_1"/>
<accession>W1PB66</accession>
<dbReference type="EMBL" id="KI394012">
    <property type="protein sequence ID" value="ERN05163.1"/>
    <property type="molecule type" value="Genomic_DNA"/>
</dbReference>
<gene>
    <name evidence="2" type="ORF">AMTR_s00053p00209900</name>
</gene>
<dbReference type="Gramene" id="ERN05163">
    <property type="protein sequence ID" value="ERN05163"/>
    <property type="gene ID" value="AMTR_s00053p00209900"/>
</dbReference>
<reference evidence="3" key="1">
    <citation type="journal article" date="2013" name="Science">
        <title>The Amborella genome and the evolution of flowering plants.</title>
        <authorList>
            <consortium name="Amborella Genome Project"/>
        </authorList>
    </citation>
    <scope>NUCLEOTIDE SEQUENCE [LARGE SCALE GENOMIC DNA]</scope>
</reference>
<proteinExistence type="predicted"/>
<feature type="region of interest" description="Disordered" evidence="1">
    <location>
        <begin position="36"/>
        <end position="55"/>
    </location>
</feature>
<protein>
    <submittedName>
        <fullName evidence="2">Uncharacterized protein</fullName>
    </submittedName>
</protein>